<dbReference type="Proteomes" id="UP000187439">
    <property type="component" value="Unassembled WGS sequence"/>
</dbReference>
<protein>
    <submittedName>
        <fullName evidence="2">Uncharacterized protein</fullName>
    </submittedName>
</protein>
<feature type="transmembrane region" description="Helical" evidence="1">
    <location>
        <begin position="15"/>
        <end position="35"/>
    </location>
</feature>
<reference evidence="2 3" key="1">
    <citation type="submission" date="2016-10" db="EMBL/GenBank/DDBJ databases">
        <title>Paenibacillus species isolates.</title>
        <authorList>
            <person name="Beno S.M."/>
        </authorList>
    </citation>
    <scope>NUCLEOTIDE SEQUENCE [LARGE SCALE GENOMIC DNA]</scope>
    <source>
        <strain evidence="2 3">FSL H7-0710</strain>
    </source>
</reference>
<keyword evidence="1" id="KW-1133">Transmembrane helix</keyword>
<name>A0A1R0XV97_9BACL</name>
<proteinExistence type="predicted"/>
<dbReference type="EMBL" id="MPTC01000015">
    <property type="protein sequence ID" value="OMD39025.1"/>
    <property type="molecule type" value="Genomic_DNA"/>
</dbReference>
<evidence type="ECO:0000313" key="2">
    <source>
        <dbReference type="EMBL" id="OMD39025.1"/>
    </source>
</evidence>
<dbReference type="RefSeq" id="WP_249923572.1">
    <property type="nucleotide sequence ID" value="NZ_MPTC01000015.1"/>
</dbReference>
<evidence type="ECO:0000256" key="1">
    <source>
        <dbReference type="SAM" id="Phobius"/>
    </source>
</evidence>
<keyword evidence="1" id="KW-0472">Membrane</keyword>
<comment type="caution">
    <text evidence="2">The sequence shown here is derived from an EMBL/GenBank/DDBJ whole genome shotgun (WGS) entry which is preliminary data.</text>
</comment>
<accession>A0A1R0XV97</accession>
<organism evidence="2 3">
    <name type="scientific">Paenibacillus odorifer</name>
    <dbReference type="NCBI Taxonomy" id="189426"/>
    <lineage>
        <taxon>Bacteria</taxon>
        <taxon>Bacillati</taxon>
        <taxon>Bacillota</taxon>
        <taxon>Bacilli</taxon>
        <taxon>Bacillales</taxon>
        <taxon>Paenibacillaceae</taxon>
        <taxon>Paenibacillus</taxon>
    </lineage>
</organism>
<gene>
    <name evidence="2" type="ORF">BSK52_17340</name>
</gene>
<sequence length="67" mass="7694">MNFRMLIYWQNDMDMFVVGMYGAATAILSGAKLTVATMWSTKHIFLYGACWDYPRIAATFPFDQRSA</sequence>
<keyword evidence="1" id="KW-0812">Transmembrane</keyword>
<dbReference type="AlphaFoldDB" id="A0A1R0XV97"/>
<evidence type="ECO:0000313" key="3">
    <source>
        <dbReference type="Proteomes" id="UP000187439"/>
    </source>
</evidence>